<gene>
    <name evidence="3" type="ORF">D7X96_20355</name>
</gene>
<protein>
    <submittedName>
        <fullName evidence="3">Uncharacterized protein</fullName>
    </submittedName>
</protein>
<feature type="transmembrane region" description="Helical" evidence="2">
    <location>
        <begin position="64"/>
        <end position="81"/>
    </location>
</feature>
<name>A0A3A8QE39_9BACT</name>
<keyword evidence="4" id="KW-1185">Reference proteome</keyword>
<organism evidence="3 4">
    <name type="scientific">Corallococcus interemptor</name>
    <dbReference type="NCBI Taxonomy" id="2316720"/>
    <lineage>
        <taxon>Bacteria</taxon>
        <taxon>Pseudomonadati</taxon>
        <taxon>Myxococcota</taxon>
        <taxon>Myxococcia</taxon>
        <taxon>Myxococcales</taxon>
        <taxon>Cystobacterineae</taxon>
        <taxon>Myxococcaceae</taxon>
        <taxon>Corallococcus</taxon>
    </lineage>
</organism>
<dbReference type="AlphaFoldDB" id="A0A3A8QE39"/>
<sequence length="136" mass="14451">MEPEPARRRRLTDARRSRHVGASSTSRFVPGVDADATLKPSVTVAVVEPPPGVSIRAHAFTMDFGVMTFVMATLLLTSVGMEPNAWKPMSPVVATMAYVRVDAVAAVPSRASTLTPPVLPTASMPRPVPMPMAAMP</sequence>
<evidence type="ECO:0000256" key="1">
    <source>
        <dbReference type="SAM" id="MobiDB-lite"/>
    </source>
</evidence>
<evidence type="ECO:0000313" key="4">
    <source>
        <dbReference type="Proteomes" id="UP000282656"/>
    </source>
</evidence>
<feature type="region of interest" description="Disordered" evidence="1">
    <location>
        <begin position="1"/>
        <end position="27"/>
    </location>
</feature>
<dbReference type="EMBL" id="RAWM01000055">
    <property type="protein sequence ID" value="RKH66979.1"/>
    <property type="molecule type" value="Genomic_DNA"/>
</dbReference>
<evidence type="ECO:0000313" key="3">
    <source>
        <dbReference type="EMBL" id="RKH66979.1"/>
    </source>
</evidence>
<dbReference type="Proteomes" id="UP000282656">
    <property type="component" value="Unassembled WGS sequence"/>
</dbReference>
<accession>A0A3A8QE39</accession>
<feature type="compositionally biased region" description="Basic and acidic residues" evidence="1">
    <location>
        <begin position="1"/>
        <end position="15"/>
    </location>
</feature>
<proteinExistence type="predicted"/>
<keyword evidence="2" id="KW-0472">Membrane</keyword>
<evidence type="ECO:0000256" key="2">
    <source>
        <dbReference type="SAM" id="Phobius"/>
    </source>
</evidence>
<keyword evidence="2" id="KW-1133">Transmembrane helix</keyword>
<reference evidence="4" key="1">
    <citation type="submission" date="2018-09" db="EMBL/GenBank/DDBJ databases">
        <authorList>
            <person name="Livingstone P.G."/>
            <person name="Whitworth D.E."/>
        </authorList>
    </citation>
    <scope>NUCLEOTIDE SEQUENCE [LARGE SCALE GENOMIC DNA]</scope>
    <source>
        <strain evidence="4">AB047A</strain>
    </source>
</reference>
<comment type="caution">
    <text evidence="3">The sequence shown here is derived from an EMBL/GenBank/DDBJ whole genome shotgun (WGS) entry which is preliminary data.</text>
</comment>
<keyword evidence="2" id="KW-0812">Transmembrane</keyword>